<dbReference type="SUPFAM" id="SSF100950">
    <property type="entry name" value="NagB/RpiA/CoA transferase-like"/>
    <property type="match status" value="1"/>
</dbReference>
<name>A0ABY6CD58_9HYPH</name>
<dbReference type="Pfam" id="PF08220">
    <property type="entry name" value="HTH_DeoR"/>
    <property type="match status" value="1"/>
</dbReference>
<evidence type="ECO:0000313" key="5">
    <source>
        <dbReference type="EMBL" id="UXN70162.1"/>
    </source>
</evidence>
<dbReference type="RefSeq" id="WP_113123194.1">
    <property type="nucleotide sequence ID" value="NZ_CP104965.1"/>
</dbReference>
<dbReference type="InterPro" id="IPR037171">
    <property type="entry name" value="NagB/RpiA_transferase-like"/>
</dbReference>
<dbReference type="SUPFAM" id="SSF46785">
    <property type="entry name" value="Winged helix' DNA-binding domain"/>
    <property type="match status" value="1"/>
</dbReference>
<dbReference type="PRINTS" id="PR00037">
    <property type="entry name" value="HTHLACR"/>
</dbReference>
<dbReference type="SMART" id="SM01134">
    <property type="entry name" value="DeoRC"/>
    <property type="match status" value="1"/>
</dbReference>
<dbReference type="PROSITE" id="PS51000">
    <property type="entry name" value="HTH_DEOR_2"/>
    <property type="match status" value="1"/>
</dbReference>
<reference evidence="5 6" key="1">
    <citation type="submission" date="2022-09" db="EMBL/GenBank/DDBJ databases">
        <title>Interaction between co-microsymbionts with complementary sets of symbiotic genes in legume-rhizobium systems.</title>
        <authorList>
            <person name="Safronova V."/>
            <person name="Sazanova A."/>
            <person name="Afonin A."/>
            <person name="Chirak E."/>
        </authorList>
    </citation>
    <scope>NUCLEOTIDE SEQUENCE [LARGE SCALE GENOMIC DNA]</scope>
    <source>
        <strain evidence="5 6">A18/4-1</strain>
    </source>
</reference>
<organism evidence="5 6">
    <name type="scientific">Devosia neptuniae</name>
    <dbReference type="NCBI Taxonomy" id="191302"/>
    <lineage>
        <taxon>Bacteria</taxon>
        <taxon>Pseudomonadati</taxon>
        <taxon>Pseudomonadota</taxon>
        <taxon>Alphaproteobacteria</taxon>
        <taxon>Hyphomicrobiales</taxon>
        <taxon>Devosiaceae</taxon>
        <taxon>Devosia</taxon>
    </lineage>
</organism>
<dbReference type="PANTHER" id="PTHR30363">
    <property type="entry name" value="HTH-TYPE TRANSCRIPTIONAL REGULATOR SRLR-RELATED"/>
    <property type="match status" value="1"/>
</dbReference>
<dbReference type="GO" id="GO:0003677">
    <property type="term" value="F:DNA binding"/>
    <property type="evidence" value="ECO:0007669"/>
    <property type="project" value="UniProtKB-KW"/>
</dbReference>
<dbReference type="InterPro" id="IPR001034">
    <property type="entry name" value="DeoR_HTH"/>
</dbReference>
<sequence>MHETERHRVILAAVQARPVATVAELVDMTGTSEATIRRDIAALHVQGQLRRVRGGAEAVNPPEQGGLMGRPFSVNETINMNAKRAIARAAADLCRDGEPIIINGGTTTYQMVHHLTARRLSVFTNSFAIAEFLIQNSRNSVVIPGGTIYREQNVILSPFGGVVASHFYAKRMFIGCQGIGQHGLMEADPMIVQSELGLIGQADELIVLADSSKFSGRSSLILCGLDRITAVITDSGIRDADRQMLETAGVRLIVVETSAEAVRNSVA</sequence>
<keyword evidence="2 5" id="KW-0238">DNA-binding</keyword>
<proteinExistence type="predicted"/>
<evidence type="ECO:0000256" key="3">
    <source>
        <dbReference type="ARBA" id="ARBA00023163"/>
    </source>
</evidence>
<dbReference type="Proteomes" id="UP001061862">
    <property type="component" value="Chromosome"/>
</dbReference>
<feature type="domain" description="HTH deoR-type" evidence="4">
    <location>
        <begin position="3"/>
        <end position="58"/>
    </location>
</feature>
<dbReference type="InterPro" id="IPR050313">
    <property type="entry name" value="Carb_Metab_HTH_regulators"/>
</dbReference>
<gene>
    <name evidence="5" type="ORF">N8A98_02910</name>
</gene>
<evidence type="ECO:0000313" key="6">
    <source>
        <dbReference type="Proteomes" id="UP001061862"/>
    </source>
</evidence>
<dbReference type="Gene3D" id="3.40.50.1360">
    <property type="match status" value="1"/>
</dbReference>
<keyword evidence="1" id="KW-0805">Transcription regulation</keyword>
<dbReference type="InterPro" id="IPR036390">
    <property type="entry name" value="WH_DNA-bd_sf"/>
</dbReference>
<evidence type="ECO:0000256" key="1">
    <source>
        <dbReference type="ARBA" id="ARBA00023015"/>
    </source>
</evidence>
<keyword evidence="6" id="KW-1185">Reference proteome</keyword>
<dbReference type="InterPro" id="IPR018356">
    <property type="entry name" value="Tscrpt_reg_HTH_DeoR_CS"/>
</dbReference>
<dbReference type="Pfam" id="PF00455">
    <property type="entry name" value="DeoRC"/>
    <property type="match status" value="1"/>
</dbReference>
<protein>
    <submittedName>
        <fullName evidence="5">DeoR/GlpR family DNA-binding transcription regulator</fullName>
    </submittedName>
</protein>
<dbReference type="Gene3D" id="1.10.10.10">
    <property type="entry name" value="Winged helix-like DNA-binding domain superfamily/Winged helix DNA-binding domain"/>
    <property type="match status" value="1"/>
</dbReference>
<dbReference type="EMBL" id="CP104965">
    <property type="protein sequence ID" value="UXN70162.1"/>
    <property type="molecule type" value="Genomic_DNA"/>
</dbReference>
<dbReference type="InterPro" id="IPR036388">
    <property type="entry name" value="WH-like_DNA-bd_sf"/>
</dbReference>
<evidence type="ECO:0000259" key="4">
    <source>
        <dbReference type="PROSITE" id="PS51000"/>
    </source>
</evidence>
<evidence type="ECO:0000256" key="2">
    <source>
        <dbReference type="ARBA" id="ARBA00023125"/>
    </source>
</evidence>
<keyword evidence="3" id="KW-0804">Transcription</keyword>
<dbReference type="InterPro" id="IPR014036">
    <property type="entry name" value="DeoR-like_C"/>
</dbReference>
<dbReference type="SMART" id="SM00420">
    <property type="entry name" value="HTH_DEOR"/>
    <property type="match status" value="1"/>
</dbReference>
<accession>A0ABY6CD58</accession>
<dbReference type="PROSITE" id="PS00894">
    <property type="entry name" value="HTH_DEOR_1"/>
    <property type="match status" value="1"/>
</dbReference>
<dbReference type="PANTHER" id="PTHR30363:SF55">
    <property type="entry name" value="HTH-TYPE TRANSCRIPTIONAL REGULATOR ULAR"/>
    <property type="match status" value="1"/>
</dbReference>